<reference key="1">
    <citation type="submission" date="2017-08" db="EMBL/GenBank/DDBJ databases">
        <title>A dynamic microbial community with high functional redundancy inhabits the cold, oxic subseafloor aquifer.</title>
        <authorList>
            <person name="Tully B.J."/>
            <person name="Wheat C.G."/>
            <person name="Glazer B.T."/>
            <person name="Huber J.A."/>
        </authorList>
    </citation>
    <scope>NUCLEOTIDE SEQUENCE [LARGE SCALE GENOMIC DNA]</scope>
</reference>
<dbReference type="InterPro" id="IPR036188">
    <property type="entry name" value="FAD/NAD-bd_sf"/>
</dbReference>
<comment type="similarity">
    <text evidence="10">Belongs to the SoxB family.</text>
</comment>
<comment type="catalytic activity">
    <reaction evidence="15">
        <text>sarcosine + O2 + H2O = formaldehyde + glycine + H2O2</text>
        <dbReference type="Rhea" id="RHEA:13313"/>
        <dbReference type="ChEBI" id="CHEBI:15377"/>
        <dbReference type="ChEBI" id="CHEBI:15379"/>
        <dbReference type="ChEBI" id="CHEBI:16240"/>
        <dbReference type="ChEBI" id="CHEBI:16842"/>
        <dbReference type="ChEBI" id="CHEBI:57305"/>
        <dbReference type="ChEBI" id="CHEBI:57433"/>
    </reaction>
</comment>
<comment type="catalytic activity">
    <reaction evidence="16">
        <text>sarcosine + (6S)-5,6,7,8-tetrahydrofolate + O2 = (6R)-5,10-methylene-5,6,7,8-tetrahydrofolate + glycine + H2O2</text>
        <dbReference type="Rhea" id="RHEA:70455"/>
        <dbReference type="ChEBI" id="CHEBI:15379"/>
        <dbReference type="ChEBI" id="CHEBI:15636"/>
        <dbReference type="ChEBI" id="CHEBI:16240"/>
        <dbReference type="ChEBI" id="CHEBI:57305"/>
        <dbReference type="ChEBI" id="CHEBI:57433"/>
        <dbReference type="ChEBI" id="CHEBI:57453"/>
        <dbReference type="EC" id="1.5.3.24"/>
    </reaction>
</comment>
<dbReference type="InterPro" id="IPR006278">
    <property type="entry name" value="SoxB"/>
</dbReference>
<dbReference type="GO" id="GO:0046653">
    <property type="term" value="P:tetrahydrofolate metabolic process"/>
    <property type="evidence" value="ECO:0007669"/>
    <property type="project" value="InterPro"/>
</dbReference>
<name>A0A2A4Z769_9PROT</name>
<evidence type="ECO:0000256" key="5">
    <source>
        <dbReference type="ARBA" id="ARBA00022630"/>
    </source>
</evidence>
<evidence type="ECO:0000256" key="10">
    <source>
        <dbReference type="ARBA" id="ARBA00043973"/>
    </source>
</evidence>
<dbReference type="EMBL" id="NVUS01000004">
    <property type="protein sequence ID" value="PCJ02408.1"/>
    <property type="molecule type" value="Genomic_DNA"/>
</dbReference>
<reference evidence="18" key="2">
    <citation type="journal article" date="2018" name="ISME J.">
        <title>A dynamic microbial community with high functional redundancy inhabits the cold, oxic subseafloor aquifer.</title>
        <authorList>
            <person name="Tully B.J."/>
            <person name="Wheat C.G."/>
            <person name="Glazer B.T."/>
            <person name="Huber J.A."/>
        </authorList>
    </citation>
    <scope>NUCLEOTIDE SEQUENCE</scope>
    <source>
        <strain evidence="18">NORP83</strain>
    </source>
</reference>
<dbReference type="EC" id="1.5.3.24" evidence="11"/>
<evidence type="ECO:0000256" key="2">
    <source>
        <dbReference type="ARBA" id="ARBA00001974"/>
    </source>
</evidence>
<dbReference type="SUPFAM" id="SSF54373">
    <property type="entry name" value="FAD-linked reductases, C-terminal domain"/>
    <property type="match status" value="1"/>
</dbReference>
<dbReference type="PANTHER" id="PTHR13847">
    <property type="entry name" value="SARCOSINE DEHYDROGENASE-RELATED"/>
    <property type="match status" value="1"/>
</dbReference>
<organism evidence="18">
    <name type="scientific">OCS116 cluster bacterium</name>
    <dbReference type="NCBI Taxonomy" id="2030921"/>
    <lineage>
        <taxon>Bacteria</taxon>
        <taxon>Pseudomonadati</taxon>
        <taxon>Pseudomonadota</taxon>
        <taxon>Alphaproteobacteria</taxon>
        <taxon>OCS116 cluster</taxon>
    </lineage>
</organism>
<evidence type="ECO:0000256" key="11">
    <source>
        <dbReference type="ARBA" id="ARBA00044044"/>
    </source>
</evidence>
<dbReference type="NCBIfam" id="TIGR01373">
    <property type="entry name" value="soxB"/>
    <property type="match status" value="1"/>
</dbReference>
<evidence type="ECO:0000256" key="6">
    <source>
        <dbReference type="ARBA" id="ARBA00022643"/>
    </source>
</evidence>
<evidence type="ECO:0000256" key="4">
    <source>
        <dbReference type="ARBA" id="ARBA00022490"/>
    </source>
</evidence>
<comment type="cofactor">
    <cofactor evidence="2">
        <name>FAD</name>
        <dbReference type="ChEBI" id="CHEBI:57692"/>
    </cofactor>
</comment>
<dbReference type="GO" id="GO:0005737">
    <property type="term" value="C:cytoplasm"/>
    <property type="evidence" value="ECO:0007669"/>
    <property type="project" value="UniProtKB-SubCell"/>
</dbReference>
<evidence type="ECO:0000256" key="12">
    <source>
        <dbReference type="ARBA" id="ARBA00044150"/>
    </source>
</evidence>
<dbReference type="Pfam" id="PF01266">
    <property type="entry name" value="DAO"/>
    <property type="match status" value="1"/>
</dbReference>
<comment type="cofactor">
    <cofactor evidence="1">
        <name>FMN</name>
        <dbReference type="ChEBI" id="CHEBI:58210"/>
    </cofactor>
</comment>
<comment type="subcellular location">
    <subcellularLocation>
        <location evidence="3">Cytoplasm</location>
    </subcellularLocation>
</comment>
<feature type="domain" description="Rhodanese" evidence="17">
    <location>
        <begin position="36"/>
        <end position="79"/>
    </location>
</feature>
<evidence type="ECO:0000256" key="16">
    <source>
        <dbReference type="ARBA" id="ARBA00048917"/>
    </source>
</evidence>
<keyword evidence="7" id="KW-0547">Nucleotide-binding</keyword>
<dbReference type="SUPFAM" id="SSF51905">
    <property type="entry name" value="FAD/NAD(P)-binding domain"/>
    <property type="match status" value="1"/>
</dbReference>
<dbReference type="GO" id="GO:0000166">
    <property type="term" value="F:nucleotide binding"/>
    <property type="evidence" value="ECO:0007669"/>
    <property type="project" value="UniProtKB-KW"/>
</dbReference>
<evidence type="ECO:0000256" key="8">
    <source>
        <dbReference type="ARBA" id="ARBA00022827"/>
    </source>
</evidence>
<evidence type="ECO:0000256" key="7">
    <source>
        <dbReference type="ARBA" id="ARBA00022741"/>
    </source>
</evidence>
<dbReference type="PROSITE" id="PS50206">
    <property type="entry name" value="RHODANESE_3"/>
    <property type="match status" value="1"/>
</dbReference>
<sequence>MQKYSVLSLARNALSHHDGWEKAWRSPELKSEYDAVIVGGGGHGLATAYYLAKEHGYKNIAVIEAGWLGGGNTGRNTTIVRSNYLFPQSAEFYDFSLKLFENMSQELNFNVMLRQAGLLTLLHSRHDVEVMRRNINAMHMNGIDSDWITPEQVAEMAPGINMSSNARYPIMGGILQKRGGVARHDGVAWGFARAGDALGVDIIQMCSVTGFDIEQGQVVGVQTSKGHIKTKKVAIAVAGHSSVLAEMAGFRLPVSSMALQACVTEPLKPVFDAAIMSPATGIYVSQSDKGEMVMGGALDAYPSYAQRGNITTLEHIIAGIIEIFPNLSRVKLMRQWAGIVDIVHDSTPIIGHTPIKGMYINCGFGTGGFKATPAGGWTLAYTLANDRPHKLNEDFTLKRFETGAFIDEMGAAGISH</sequence>
<keyword evidence="9" id="KW-0560">Oxidoreductase</keyword>
<evidence type="ECO:0000256" key="1">
    <source>
        <dbReference type="ARBA" id="ARBA00001917"/>
    </source>
</evidence>
<keyword evidence="8" id="KW-0274">FAD</keyword>
<keyword evidence="6" id="KW-0288">FMN</keyword>
<dbReference type="InterPro" id="IPR001763">
    <property type="entry name" value="Rhodanese-like_dom"/>
</dbReference>
<evidence type="ECO:0000313" key="18">
    <source>
        <dbReference type="EMBL" id="PCJ02408.1"/>
    </source>
</evidence>
<accession>A0A2A4Z769</accession>
<dbReference type="GO" id="GO:0008115">
    <property type="term" value="F:sarcosine oxidase activity"/>
    <property type="evidence" value="ECO:0007669"/>
    <property type="project" value="InterPro"/>
</dbReference>
<evidence type="ECO:0000256" key="3">
    <source>
        <dbReference type="ARBA" id="ARBA00004496"/>
    </source>
</evidence>
<dbReference type="PANTHER" id="PTHR13847:SF287">
    <property type="entry name" value="FAD-DEPENDENT OXIDOREDUCTASE DOMAIN-CONTAINING PROTEIN 1"/>
    <property type="match status" value="1"/>
</dbReference>
<dbReference type="AlphaFoldDB" id="A0A2A4Z769"/>
<evidence type="ECO:0000256" key="15">
    <source>
        <dbReference type="ARBA" id="ARBA00047316"/>
    </source>
</evidence>
<proteinExistence type="inferred from homology"/>
<protein>
    <recommendedName>
        <fullName evidence="12">Sarcosine oxidase subunit beta</fullName>
        <ecNumber evidence="11">1.5.3.24</ecNumber>
    </recommendedName>
    <alternativeName>
        <fullName evidence="13">Sarcosine oxidase (5,10-methylenetetrahydrofolate-forming) subunit beta</fullName>
    </alternativeName>
    <alternativeName>
        <fullName evidence="14">Tetrameric sarcosine oxidase subunit beta</fullName>
    </alternativeName>
</protein>
<evidence type="ECO:0000256" key="9">
    <source>
        <dbReference type="ARBA" id="ARBA00023002"/>
    </source>
</evidence>
<gene>
    <name evidence="18" type="ORF">COB13_04220</name>
</gene>
<comment type="caution">
    <text evidence="18">The sequence shown here is derived from an EMBL/GenBank/DDBJ whole genome shotgun (WGS) entry which is preliminary data.</text>
</comment>
<evidence type="ECO:0000259" key="17">
    <source>
        <dbReference type="PROSITE" id="PS50206"/>
    </source>
</evidence>
<keyword evidence="5" id="KW-0285">Flavoprotein</keyword>
<dbReference type="Gene3D" id="3.50.50.60">
    <property type="entry name" value="FAD/NAD(P)-binding domain"/>
    <property type="match status" value="1"/>
</dbReference>
<evidence type="ECO:0000256" key="13">
    <source>
        <dbReference type="ARBA" id="ARBA00044216"/>
    </source>
</evidence>
<evidence type="ECO:0000256" key="14">
    <source>
        <dbReference type="ARBA" id="ARBA00044295"/>
    </source>
</evidence>
<keyword evidence="4" id="KW-0963">Cytoplasm</keyword>
<dbReference type="InterPro" id="IPR006076">
    <property type="entry name" value="FAD-dep_OxRdtase"/>
</dbReference>
<dbReference type="Gene3D" id="3.30.9.10">
    <property type="entry name" value="D-Amino Acid Oxidase, subunit A, domain 2"/>
    <property type="match status" value="1"/>
</dbReference>